<dbReference type="PROSITE" id="PS51257">
    <property type="entry name" value="PROKAR_LIPOPROTEIN"/>
    <property type="match status" value="1"/>
</dbReference>
<dbReference type="AlphaFoldDB" id="A0A1F2WFT4"/>
<evidence type="ECO:0000313" key="3">
    <source>
        <dbReference type="Proteomes" id="UP000177876"/>
    </source>
</evidence>
<dbReference type="Proteomes" id="UP000177876">
    <property type="component" value="Unassembled WGS sequence"/>
</dbReference>
<reference evidence="2 3" key="1">
    <citation type="journal article" date="2016" name="Nat. Commun.">
        <title>Thousands of microbial genomes shed light on interconnected biogeochemical processes in an aquifer system.</title>
        <authorList>
            <person name="Anantharaman K."/>
            <person name="Brown C.T."/>
            <person name="Hug L.A."/>
            <person name="Sharon I."/>
            <person name="Castelle C.J."/>
            <person name="Probst A.J."/>
            <person name="Thomas B.C."/>
            <person name="Singh A."/>
            <person name="Wilkins M.J."/>
            <person name="Karaoz U."/>
            <person name="Brodie E.L."/>
            <person name="Williams K.H."/>
            <person name="Hubbard S.S."/>
            <person name="Banfield J.F."/>
        </authorList>
    </citation>
    <scope>NUCLEOTIDE SEQUENCE [LARGE SCALE GENOMIC DNA]</scope>
</reference>
<feature type="signal peptide" evidence="1">
    <location>
        <begin position="1"/>
        <end position="21"/>
    </location>
</feature>
<evidence type="ECO:0000313" key="2">
    <source>
        <dbReference type="EMBL" id="OFW55723.1"/>
    </source>
</evidence>
<sequence length="191" mass="20533">MRKILVIALAAALALSLVAFIAGCGGDKDKDTAKQHKTDGDASWQLSKDEWKTIQDLQTQVTTAIMSGDLSSLQGTAATTLIKKFEDSFDTITTSDAAAKQQYTAISSLSGVQDYKDYASQMLQAIDLDGQRVMAYENLITSITSYIQSLPAGTTPDLQQLASNPDYARLTELDLEIEGIEKAADSIGSKL</sequence>
<feature type="chain" id="PRO_5039295092" description="Lipoprotein" evidence="1">
    <location>
        <begin position="22"/>
        <end position="191"/>
    </location>
</feature>
<evidence type="ECO:0008006" key="4">
    <source>
        <dbReference type="Google" id="ProtNLM"/>
    </source>
</evidence>
<evidence type="ECO:0000256" key="1">
    <source>
        <dbReference type="SAM" id="SignalP"/>
    </source>
</evidence>
<proteinExistence type="predicted"/>
<name>A0A1F2WFT4_9ACTN</name>
<accession>A0A1F2WFT4</accession>
<comment type="caution">
    <text evidence="2">The sequence shown here is derived from an EMBL/GenBank/DDBJ whole genome shotgun (WGS) entry which is preliminary data.</text>
</comment>
<dbReference type="EMBL" id="MELK01000052">
    <property type="protein sequence ID" value="OFW55723.1"/>
    <property type="molecule type" value="Genomic_DNA"/>
</dbReference>
<protein>
    <recommendedName>
        <fullName evidence="4">Lipoprotein</fullName>
    </recommendedName>
</protein>
<gene>
    <name evidence="2" type="ORF">A2Y75_05990</name>
</gene>
<organism evidence="2 3">
    <name type="scientific">Candidatus Solincola sediminis</name>
    <dbReference type="NCBI Taxonomy" id="1797199"/>
    <lineage>
        <taxon>Bacteria</taxon>
        <taxon>Bacillati</taxon>
        <taxon>Actinomycetota</taxon>
        <taxon>Candidatus Geothermincolia</taxon>
        <taxon>Candidatus Geothermincolales</taxon>
        <taxon>Candidatus Geothermincolaceae</taxon>
        <taxon>Candidatus Solincola</taxon>
    </lineage>
</organism>
<keyword evidence="1" id="KW-0732">Signal</keyword>